<dbReference type="PROSITE" id="PS51384">
    <property type="entry name" value="FAD_FR"/>
    <property type="match status" value="1"/>
</dbReference>
<dbReference type="PRINTS" id="PR00410">
    <property type="entry name" value="PHEHYDRXLASE"/>
</dbReference>
<dbReference type="PANTHER" id="PTHR47354:SF8">
    <property type="entry name" value="1,2-PHENYLACETYL-COA EPOXIDASE, SUBUNIT E"/>
    <property type="match status" value="1"/>
</dbReference>
<protein>
    <submittedName>
        <fullName evidence="15">Ferric reductase-like transmembrane domain-containing protein</fullName>
    </submittedName>
</protein>
<dbReference type="RefSeq" id="WP_182461865.1">
    <property type="nucleotide sequence ID" value="NZ_CP059732.1"/>
</dbReference>
<dbReference type="InterPro" id="IPR050415">
    <property type="entry name" value="MRET"/>
</dbReference>
<organism evidence="15 16">
    <name type="scientific">Spirosoma foliorum</name>
    <dbReference type="NCBI Taxonomy" id="2710596"/>
    <lineage>
        <taxon>Bacteria</taxon>
        <taxon>Pseudomonadati</taxon>
        <taxon>Bacteroidota</taxon>
        <taxon>Cytophagia</taxon>
        <taxon>Cytophagales</taxon>
        <taxon>Cytophagaceae</taxon>
        <taxon>Spirosoma</taxon>
    </lineage>
</organism>
<dbReference type="GO" id="GO:0016491">
    <property type="term" value="F:oxidoreductase activity"/>
    <property type="evidence" value="ECO:0007669"/>
    <property type="project" value="UniProtKB-KW"/>
</dbReference>
<dbReference type="GO" id="GO:0050660">
    <property type="term" value="F:flavin adenine dinucleotide binding"/>
    <property type="evidence" value="ECO:0007669"/>
    <property type="project" value="TreeGrafter"/>
</dbReference>
<evidence type="ECO:0000256" key="6">
    <source>
        <dbReference type="ARBA" id="ARBA00022723"/>
    </source>
</evidence>
<gene>
    <name evidence="15" type="ORF">H3H32_06375</name>
</gene>
<dbReference type="InterPro" id="IPR017938">
    <property type="entry name" value="Riboflavin_synthase-like_b-brl"/>
</dbReference>
<dbReference type="Gene3D" id="2.40.30.10">
    <property type="entry name" value="Translation factors"/>
    <property type="match status" value="1"/>
</dbReference>
<dbReference type="Gene3D" id="3.40.50.80">
    <property type="entry name" value="Nucleotide-binding domain of ferredoxin-NADP reductase (FNR) module"/>
    <property type="match status" value="1"/>
</dbReference>
<evidence type="ECO:0000313" key="15">
    <source>
        <dbReference type="EMBL" id="QMW04557.1"/>
    </source>
</evidence>
<keyword evidence="5" id="KW-0001">2Fe-2S</keyword>
<reference evidence="15 16" key="1">
    <citation type="submission" date="2020-07" db="EMBL/GenBank/DDBJ databases">
        <title>Spirosoma foliorum sp. nov., isolated from the leaves on the Nejang mountain Korea, Republic of.</title>
        <authorList>
            <person name="Ho H."/>
            <person name="Lee Y.-J."/>
            <person name="Nurcahyanto D.-A."/>
            <person name="Kim S.-G."/>
        </authorList>
    </citation>
    <scope>NUCLEOTIDE SEQUENCE [LARGE SCALE GENOMIC DNA]</scope>
    <source>
        <strain evidence="15 16">PL0136</strain>
    </source>
</reference>
<dbReference type="GO" id="GO:0051537">
    <property type="term" value="F:2 iron, 2 sulfur cluster binding"/>
    <property type="evidence" value="ECO:0007669"/>
    <property type="project" value="UniProtKB-KW"/>
</dbReference>
<feature type="transmembrane region" description="Helical" evidence="13">
    <location>
        <begin position="40"/>
        <end position="65"/>
    </location>
</feature>
<feature type="transmembrane region" description="Helical" evidence="13">
    <location>
        <begin position="194"/>
        <end position="213"/>
    </location>
</feature>
<evidence type="ECO:0000256" key="5">
    <source>
        <dbReference type="ARBA" id="ARBA00022714"/>
    </source>
</evidence>
<name>A0A7G5H0B5_9BACT</name>
<dbReference type="InterPro" id="IPR013112">
    <property type="entry name" value="FAD-bd_8"/>
</dbReference>
<evidence type="ECO:0000256" key="9">
    <source>
        <dbReference type="ARBA" id="ARBA00023002"/>
    </source>
</evidence>
<evidence type="ECO:0000256" key="10">
    <source>
        <dbReference type="ARBA" id="ARBA00023004"/>
    </source>
</evidence>
<dbReference type="SUPFAM" id="SSF63380">
    <property type="entry name" value="Riboflavin synthase domain-like"/>
    <property type="match status" value="1"/>
</dbReference>
<dbReference type="Pfam" id="PF08022">
    <property type="entry name" value="FAD_binding_8"/>
    <property type="match status" value="1"/>
</dbReference>
<comment type="subcellular location">
    <subcellularLocation>
        <location evidence="2">Membrane</location>
        <topology evidence="2">Multi-pass membrane protein</topology>
    </subcellularLocation>
</comment>
<keyword evidence="11" id="KW-0411">Iron-sulfur</keyword>
<feature type="transmembrane region" description="Helical" evidence="13">
    <location>
        <begin position="127"/>
        <end position="152"/>
    </location>
</feature>
<evidence type="ECO:0000256" key="12">
    <source>
        <dbReference type="ARBA" id="ARBA00023136"/>
    </source>
</evidence>
<keyword evidence="10" id="KW-0408">Iron</keyword>
<dbReference type="KEGG" id="sfol:H3H32_06375"/>
<keyword evidence="12 13" id="KW-0472">Membrane</keyword>
<keyword evidence="4 13" id="KW-0812">Transmembrane</keyword>
<dbReference type="PANTHER" id="PTHR47354">
    <property type="entry name" value="NADH OXIDOREDUCTASE HCR"/>
    <property type="match status" value="1"/>
</dbReference>
<feature type="transmembrane region" description="Helical" evidence="13">
    <location>
        <begin position="164"/>
        <end position="182"/>
    </location>
</feature>
<sequence length="443" mass="49480">MTTTTKWIAGALGIACLIFSLSPGPEHLIANPTSWEFREQFVYLTGLSAISLMVVSMVISVRLPVVNHWMRGLDKAYIVHKWTGIVSAILVILHWLGEKTPEWLVELGVIPNPGELTDGSDFSDLEIGLFTSGTFLVEWVFYALIILILIALSTRIPYHIFRKSHKLFPGIFLIAAYHGATAPLKERWFTTPSGYLLLMLLAIGVVAALIGFFQQIGAARKTTAVIQHIDEHPHGILEIQLATLKKPLIHQPGQYAFLRFAHDNEPHPFTIASSGDDPTRLRLAIKELGNFTSNLLHQLQVGQSVDVEGPYGEFTFNDSSERQIWVAGGIGITPFLARLAYLANQGGTTQPIDFWYSTRSGQETLFPASLALLCQQSGVNFYHLNSIQKEYLTVDSIQAVVGSFSNCSFWFCGPPAFAQCLRKGLNSYQFDQRRFHYDDFSMR</sequence>
<dbReference type="CDD" id="cd06198">
    <property type="entry name" value="FNR_like_3"/>
    <property type="match status" value="1"/>
</dbReference>
<proteinExistence type="predicted"/>
<keyword evidence="9" id="KW-0560">Oxidoreductase</keyword>
<evidence type="ECO:0000256" key="13">
    <source>
        <dbReference type="SAM" id="Phobius"/>
    </source>
</evidence>
<evidence type="ECO:0000256" key="8">
    <source>
        <dbReference type="ARBA" id="ARBA00022989"/>
    </source>
</evidence>
<dbReference type="InterPro" id="IPR017927">
    <property type="entry name" value="FAD-bd_FR_type"/>
</dbReference>
<dbReference type="GO" id="GO:0046872">
    <property type="term" value="F:metal ion binding"/>
    <property type="evidence" value="ECO:0007669"/>
    <property type="project" value="UniProtKB-KW"/>
</dbReference>
<dbReference type="Proteomes" id="UP000515369">
    <property type="component" value="Chromosome"/>
</dbReference>
<dbReference type="GO" id="GO:0016020">
    <property type="term" value="C:membrane"/>
    <property type="evidence" value="ECO:0007669"/>
    <property type="project" value="UniProtKB-SubCell"/>
</dbReference>
<evidence type="ECO:0000313" key="16">
    <source>
        <dbReference type="Proteomes" id="UP000515369"/>
    </source>
</evidence>
<feature type="domain" description="FAD-binding FR-type" evidence="14">
    <location>
        <begin position="219"/>
        <end position="317"/>
    </location>
</feature>
<keyword evidence="8 13" id="KW-1133">Transmembrane helix</keyword>
<dbReference type="InterPro" id="IPR013130">
    <property type="entry name" value="Fe3_Rdtase_TM_dom"/>
</dbReference>
<evidence type="ECO:0000256" key="2">
    <source>
        <dbReference type="ARBA" id="ARBA00004141"/>
    </source>
</evidence>
<dbReference type="EMBL" id="CP059732">
    <property type="protein sequence ID" value="QMW04557.1"/>
    <property type="molecule type" value="Genomic_DNA"/>
</dbReference>
<keyword evidence="16" id="KW-1185">Reference proteome</keyword>
<comment type="cofactor">
    <cofactor evidence="1">
        <name>FAD</name>
        <dbReference type="ChEBI" id="CHEBI:57692"/>
    </cofactor>
</comment>
<feature type="transmembrane region" description="Helical" evidence="13">
    <location>
        <begin position="77"/>
        <end position="97"/>
    </location>
</feature>
<evidence type="ECO:0000256" key="11">
    <source>
        <dbReference type="ARBA" id="ARBA00023014"/>
    </source>
</evidence>
<evidence type="ECO:0000259" key="14">
    <source>
        <dbReference type="PROSITE" id="PS51384"/>
    </source>
</evidence>
<dbReference type="InterPro" id="IPR039261">
    <property type="entry name" value="FNR_nucleotide-bd"/>
</dbReference>
<evidence type="ECO:0000256" key="4">
    <source>
        <dbReference type="ARBA" id="ARBA00022692"/>
    </source>
</evidence>
<keyword evidence="7" id="KW-0274">FAD</keyword>
<keyword evidence="3" id="KW-0285">Flavoprotein</keyword>
<dbReference type="Pfam" id="PF01794">
    <property type="entry name" value="Ferric_reduct"/>
    <property type="match status" value="1"/>
</dbReference>
<evidence type="ECO:0000256" key="3">
    <source>
        <dbReference type="ARBA" id="ARBA00022630"/>
    </source>
</evidence>
<evidence type="ECO:0000256" key="7">
    <source>
        <dbReference type="ARBA" id="ARBA00022827"/>
    </source>
</evidence>
<accession>A0A7G5H0B5</accession>
<dbReference type="SUPFAM" id="SSF52343">
    <property type="entry name" value="Ferredoxin reductase-like, C-terminal NADP-linked domain"/>
    <property type="match status" value="1"/>
</dbReference>
<evidence type="ECO:0000256" key="1">
    <source>
        <dbReference type="ARBA" id="ARBA00001974"/>
    </source>
</evidence>
<dbReference type="AlphaFoldDB" id="A0A7G5H0B5"/>
<keyword evidence="6" id="KW-0479">Metal-binding</keyword>